<feature type="transmembrane region" description="Helical" evidence="3">
    <location>
        <begin position="62"/>
        <end position="82"/>
    </location>
</feature>
<evidence type="ECO:0000313" key="4">
    <source>
        <dbReference type="EMBL" id="PQO29071.1"/>
    </source>
</evidence>
<feature type="compositionally biased region" description="Polar residues" evidence="2">
    <location>
        <begin position="672"/>
        <end position="681"/>
    </location>
</feature>
<feature type="compositionally biased region" description="Pro residues" evidence="2">
    <location>
        <begin position="657"/>
        <end position="667"/>
    </location>
</feature>
<dbReference type="OrthoDB" id="220056at2"/>
<feature type="compositionally biased region" description="Low complexity" evidence="2">
    <location>
        <begin position="626"/>
        <end position="643"/>
    </location>
</feature>
<evidence type="ECO:0000313" key="5">
    <source>
        <dbReference type="Proteomes" id="UP000239388"/>
    </source>
</evidence>
<feature type="coiled-coil region" evidence="1">
    <location>
        <begin position="725"/>
        <end position="752"/>
    </location>
</feature>
<proteinExistence type="predicted"/>
<evidence type="ECO:0008006" key="6">
    <source>
        <dbReference type="Google" id="ProtNLM"/>
    </source>
</evidence>
<keyword evidence="3" id="KW-0812">Transmembrane</keyword>
<feature type="region of interest" description="Disordered" evidence="2">
    <location>
        <begin position="1011"/>
        <end position="1035"/>
    </location>
</feature>
<dbReference type="AlphaFoldDB" id="A0A2S8FA96"/>
<feature type="transmembrane region" description="Helical" evidence="3">
    <location>
        <begin position="32"/>
        <end position="50"/>
    </location>
</feature>
<comment type="caution">
    <text evidence="4">The sequence shown here is derived from an EMBL/GenBank/DDBJ whole genome shotgun (WGS) entry which is preliminary data.</text>
</comment>
<evidence type="ECO:0000256" key="1">
    <source>
        <dbReference type="SAM" id="Coils"/>
    </source>
</evidence>
<name>A0A2S8FA96_9BACT</name>
<feature type="compositionally biased region" description="Low complexity" evidence="2">
    <location>
        <begin position="694"/>
        <end position="705"/>
    </location>
</feature>
<dbReference type="Proteomes" id="UP000239388">
    <property type="component" value="Unassembled WGS sequence"/>
</dbReference>
<feature type="region of interest" description="Disordered" evidence="2">
    <location>
        <begin position="621"/>
        <end position="719"/>
    </location>
</feature>
<keyword evidence="3" id="KW-1133">Transmembrane helix</keyword>
<protein>
    <recommendedName>
        <fullName evidence="6">DUF4175 domain-containing protein</fullName>
    </recommendedName>
</protein>
<keyword evidence="3" id="KW-0472">Membrane</keyword>
<dbReference type="RefSeq" id="WP_105357790.1">
    <property type="nucleotide sequence ID" value="NZ_PUIB01000023.1"/>
</dbReference>
<organism evidence="4 5">
    <name type="scientific">Blastopirellula marina</name>
    <dbReference type="NCBI Taxonomy" id="124"/>
    <lineage>
        <taxon>Bacteria</taxon>
        <taxon>Pseudomonadati</taxon>
        <taxon>Planctomycetota</taxon>
        <taxon>Planctomycetia</taxon>
        <taxon>Pirellulales</taxon>
        <taxon>Pirellulaceae</taxon>
        <taxon>Blastopirellula</taxon>
    </lineage>
</organism>
<evidence type="ECO:0000256" key="3">
    <source>
        <dbReference type="SAM" id="Phobius"/>
    </source>
</evidence>
<keyword evidence="1" id="KW-0175">Coiled coil</keyword>
<gene>
    <name evidence="4" type="ORF">C5Y98_22975</name>
</gene>
<reference evidence="4 5" key="1">
    <citation type="submission" date="2018-02" db="EMBL/GenBank/DDBJ databases">
        <title>Comparative genomes isolates from brazilian mangrove.</title>
        <authorList>
            <person name="Araujo J.E."/>
            <person name="Taketani R.G."/>
            <person name="Silva M.C.P."/>
            <person name="Loureco M.V."/>
            <person name="Andreote F.D."/>
        </authorList>
    </citation>
    <scope>NUCLEOTIDE SEQUENCE [LARGE SCALE GENOMIC DNA]</scope>
    <source>
        <strain evidence="4 5">NAP PRIS-MGV</strain>
    </source>
</reference>
<dbReference type="EMBL" id="PUIB01000023">
    <property type="protein sequence ID" value="PQO29071.1"/>
    <property type="molecule type" value="Genomic_DNA"/>
</dbReference>
<sequence length="1088" mass="118575">MSQVPTTPRLEIPSSLAQQLHQFRRLVWKAKMAESIGFAIAGLAAMYLVVFTLDRLWDTPVWLRTIAAIAALVAILTVPYYLHRWVWSYRGLKQLTRLLSRKLPSVGDQLLGVLELAEHQESQTGSLRLCHAAIEQVAADAKQRDFRTAMPDSRTGMAITMAAVAASCVLLLFLVFPLAAQNAWARFSAPWQGTPRYTFAAMQSLADEMVVPHGEPFPVSLQLAADSAWSPEQAKLTLNSQEFVAERNGDGYQFEIPPQIAAGSLYLSAGDWSQSVAYQPVLRPELTGVHAQVALPAYLQRTAPLEMDVRGGSLSVVRGAQVNFTANATRELSSAAIQGEPATIDGQSFSASPIAANETGEVRFDWQDIHQLKGKEPFQLSLNVEDDQAPTLLCDGLPHKKVILDTEQLLFQVTARDDFGVREVGMQWRSAGDDLLISSPAVGEKLLASGGPEKTAMEVQGTFTAKSLGIEPQPLELQVFVTDYLPEREATVSATYLLYVLNAEQHAIWVTEQLARWHRQSLEIRDREMQLYETNKQLRELSPEELATAEVQRQLEKQADAEKANGRNLSGLTQNGAELLRQAARNPEIGVGHLERWAEMLKILNDISQNRMPSVADLLQEGAEGKPSSKPASSALAQSKPSAGQNRAQGGGGKPPEMNPGDPPPVVPSISDMESSHQPLAQQDEDQEAQKKNPSSPRLTLPTTTVMGKPSNAPPVPAPPVEQAVVEQQDLLQEFEKVANELNEVLANLEGSTLIKRLKAESRKHDSIADRIADRVDFAFGFESMRRPADVEAFDSLSEQVDGSSSTVSLIMDDMQAYFERRRVSKFKLVLDDMRNEDVLSSLRRLAEDLKGEPGLSIAQCEFWSDTLDRWAEDLVDPAGSGSCPGGRSKGSLPPSIILEVLQILEGEVNLREETRVAQQSREGLEAEKFAGEAGRLSESQQTLENRVHKVIDRIRELPDAASEFGKEIKLLGQVAYVMKDAGDILAKPDTGAPAIAAETEAIELLLQSKRINPNGGGGGGDSPGGGGTGDTEDAALALIGAGLNKDEVKTAPSVSQNVGTSDKTLPEEFRAGLDQYFEQIEKPGGEN</sequence>
<evidence type="ECO:0000256" key="2">
    <source>
        <dbReference type="SAM" id="MobiDB-lite"/>
    </source>
</evidence>
<feature type="compositionally biased region" description="Gly residues" evidence="2">
    <location>
        <begin position="1015"/>
        <end position="1030"/>
    </location>
</feature>
<feature type="transmembrane region" description="Helical" evidence="3">
    <location>
        <begin position="157"/>
        <end position="180"/>
    </location>
</feature>
<accession>A0A2S8FA96</accession>